<evidence type="ECO:0000313" key="3">
    <source>
        <dbReference type="Ensembl" id="ENSOMEP00000027743.1"/>
    </source>
</evidence>
<dbReference type="Proteomes" id="UP000646548">
    <property type="component" value="Unassembled WGS sequence"/>
</dbReference>
<gene>
    <name evidence="2" type="ORF">FQA47_003756</name>
</gene>
<dbReference type="InterPro" id="IPR029383">
    <property type="entry name" value="ARL6IP6"/>
</dbReference>
<reference evidence="2" key="2">
    <citation type="journal article" name="BMC Genomics">
        <title>Long-read sequencing and de novo genome assembly of marine medaka (Oryzias melastigma).</title>
        <authorList>
            <person name="Liang P."/>
            <person name="Saqib H.S.A."/>
            <person name="Ni X."/>
            <person name="Shen Y."/>
        </authorList>
    </citation>
    <scope>NUCLEOTIDE SEQUENCE</scope>
    <source>
        <strain evidence="2">Bigg-433</strain>
    </source>
</reference>
<dbReference type="EMBL" id="WKFB01000400">
    <property type="protein sequence ID" value="KAF6724292.1"/>
    <property type="molecule type" value="Genomic_DNA"/>
</dbReference>
<dbReference type="GeneTree" id="ENSGT00390000009987"/>
<keyword evidence="1" id="KW-0812">Transmembrane</keyword>
<evidence type="ECO:0000313" key="2">
    <source>
        <dbReference type="EMBL" id="KAF6724292.1"/>
    </source>
</evidence>
<dbReference type="OMA" id="AGCISCI"/>
<accession>A0A3B3DCA7</accession>
<organism evidence="3 4">
    <name type="scientific">Oryzias melastigma</name>
    <name type="common">Marine medaka</name>
    <dbReference type="NCBI Taxonomy" id="30732"/>
    <lineage>
        <taxon>Eukaryota</taxon>
        <taxon>Metazoa</taxon>
        <taxon>Chordata</taxon>
        <taxon>Craniata</taxon>
        <taxon>Vertebrata</taxon>
        <taxon>Euteleostomi</taxon>
        <taxon>Actinopterygii</taxon>
        <taxon>Neopterygii</taxon>
        <taxon>Teleostei</taxon>
        <taxon>Neoteleostei</taxon>
        <taxon>Acanthomorphata</taxon>
        <taxon>Ovalentaria</taxon>
        <taxon>Atherinomorphae</taxon>
        <taxon>Beloniformes</taxon>
        <taxon>Adrianichthyidae</taxon>
        <taxon>Oryziinae</taxon>
        <taxon>Oryzias</taxon>
    </lineage>
</organism>
<dbReference type="PANTHER" id="PTHR28640:SF1">
    <property type="entry name" value="ADP-RIBOSYLATION FACTOR-LIKE PROTEIN 6-INTERACTING PROTEIN 6"/>
    <property type="match status" value="1"/>
</dbReference>
<dbReference type="Proteomes" id="UP000261560">
    <property type="component" value="Unplaced"/>
</dbReference>
<dbReference type="Ensembl" id="ENSOMET00000001185.1">
    <property type="protein sequence ID" value="ENSOMEP00000027743.1"/>
    <property type="gene ID" value="ENSOMEG00000010387.1"/>
</dbReference>
<proteinExistence type="predicted"/>
<dbReference type="STRING" id="30732.ENSOMEP00000027743"/>
<feature type="transmembrane region" description="Helical" evidence="1">
    <location>
        <begin position="122"/>
        <end position="140"/>
    </location>
</feature>
<protein>
    <submittedName>
        <fullName evidence="3">ADP ribosylation factor like GTPase 6 interacting protein 6</fullName>
    </submittedName>
    <submittedName>
        <fullName evidence="2">ADP-ribosylation factor-like protein 6-interacting protein 6</fullName>
    </submittedName>
</protein>
<evidence type="ECO:0000313" key="4">
    <source>
        <dbReference type="Proteomes" id="UP000261560"/>
    </source>
</evidence>
<keyword evidence="4" id="KW-1185">Reference proteome</keyword>
<dbReference type="PaxDb" id="30732-ENSOMEP00000027743"/>
<dbReference type="AlphaFoldDB" id="A0A3B3DCA7"/>
<feature type="transmembrane region" description="Helical" evidence="1">
    <location>
        <begin position="65"/>
        <end position="89"/>
    </location>
</feature>
<feature type="transmembrane region" description="Helical" evidence="1">
    <location>
        <begin position="20"/>
        <end position="44"/>
    </location>
</feature>
<dbReference type="OrthoDB" id="10070125at2759"/>
<dbReference type="PANTHER" id="PTHR28640">
    <property type="entry name" value="ADP-RIBOSYLATION FACTOR-LIKE PROTEIN 6-INTERACTING PROTEIN 6"/>
    <property type="match status" value="1"/>
</dbReference>
<sequence>MESAGSSGERRAGGGARPWIAAALSVLGSAAAVAAAGCLCALVYPILRELRSEMVRGENGTEEKILGFWSVLLLSLCGGCICWLLSWTLTYLHMHQPSSPIPPPASPTGLRVGSGHPVCMDYGVAFLNGVLAMLTVIWSLS</sequence>
<evidence type="ECO:0000256" key="1">
    <source>
        <dbReference type="SAM" id="Phobius"/>
    </source>
</evidence>
<keyword evidence="1" id="KW-1133">Transmembrane helix</keyword>
<name>A0A3B3DCA7_ORYME</name>
<keyword evidence="1" id="KW-0472">Membrane</keyword>
<reference evidence="3" key="1">
    <citation type="submission" date="2025-05" db="UniProtKB">
        <authorList>
            <consortium name="Ensembl"/>
        </authorList>
    </citation>
    <scope>IDENTIFICATION</scope>
</reference>